<dbReference type="SUPFAM" id="SSF49785">
    <property type="entry name" value="Galactose-binding domain-like"/>
    <property type="match status" value="1"/>
</dbReference>
<keyword evidence="2" id="KW-0805">Transcription regulation</keyword>
<keyword evidence="4" id="KW-0238">DNA-binding</keyword>
<feature type="compositionally biased region" description="Low complexity" evidence="6">
    <location>
        <begin position="530"/>
        <end position="551"/>
    </location>
</feature>
<protein>
    <submittedName>
        <fullName evidence="8">RNA polymerase subunit sigma-24</fullName>
    </submittedName>
</protein>
<proteinExistence type="inferred from homology"/>
<feature type="region of interest" description="Disordered" evidence="6">
    <location>
        <begin position="584"/>
        <end position="661"/>
    </location>
</feature>
<evidence type="ECO:0000259" key="7">
    <source>
        <dbReference type="SMART" id="SM00776"/>
    </source>
</evidence>
<comment type="caution">
    <text evidence="8">The sequence shown here is derived from an EMBL/GenBank/DDBJ whole genome shotgun (WGS) entry which is preliminary data.</text>
</comment>
<evidence type="ECO:0000256" key="6">
    <source>
        <dbReference type="SAM" id="MobiDB-lite"/>
    </source>
</evidence>
<dbReference type="GO" id="GO:0003677">
    <property type="term" value="F:DNA binding"/>
    <property type="evidence" value="ECO:0007669"/>
    <property type="project" value="UniProtKB-KW"/>
</dbReference>
<dbReference type="InterPro" id="IPR038637">
    <property type="entry name" value="NPCBM_sf"/>
</dbReference>
<evidence type="ECO:0000313" key="9">
    <source>
        <dbReference type="Proteomes" id="UP000230407"/>
    </source>
</evidence>
<feature type="domain" description="Glycosyl hydrolase family 98 putative carbohydrate-binding module" evidence="7">
    <location>
        <begin position="654"/>
        <end position="800"/>
    </location>
</feature>
<dbReference type="InterPro" id="IPR039425">
    <property type="entry name" value="RNA_pol_sigma-70-like"/>
</dbReference>
<feature type="region of interest" description="Disordered" evidence="6">
    <location>
        <begin position="465"/>
        <end position="497"/>
    </location>
</feature>
<dbReference type="InterPro" id="IPR008979">
    <property type="entry name" value="Galactose-bd-like_sf"/>
</dbReference>
<dbReference type="InterPro" id="IPR013325">
    <property type="entry name" value="RNA_pol_sigma_r2"/>
</dbReference>
<evidence type="ECO:0000256" key="1">
    <source>
        <dbReference type="ARBA" id="ARBA00010641"/>
    </source>
</evidence>
<organism evidence="8 9">
    <name type="scientific">Streptomyces carminius</name>
    <dbReference type="NCBI Taxonomy" id="2665496"/>
    <lineage>
        <taxon>Bacteria</taxon>
        <taxon>Bacillati</taxon>
        <taxon>Actinomycetota</taxon>
        <taxon>Actinomycetes</taxon>
        <taxon>Kitasatosporales</taxon>
        <taxon>Streptomycetaceae</taxon>
        <taxon>Streptomyces</taxon>
    </lineage>
</organism>
<feature type="compositionally biased region" description="Low complexity" evidence="6">
    <location>
        <begin position="465"/>
        <end position="475"/>
    </location>
</feature>
<gene>
    <name evidence="8" type="ORF">CUT44_06105</name>
</gene>
<comment type="similarity">
    <text evidence="1">Belongs to the sigma-70 factor family. ECF subfamily.</text>
</comment>
<dbReference type="SUPFAM" id="SSF88946">
    <property type="entry name" value="Sigma2 domain of RNA polymerase sigma factors"/>
    <property type="match status" value="1"/>
</dbReference>
<dbReference type="Gene3D" id="1.10.1740.10">
    <property type="match status" value="1"/>
</dbReference>
<evidence type="ECO:0000313" key="8">
    <source>
        <dbReference type="EMBL" id="PJE99159.1"/>
    </source>
</evidence>
<dbReference type="PANTHER" id="PTHR43133:SF8">
    <property type="entry name" value="RNA POLYMERASE SIGMA FACTOR HI_1459-RELATED"/>
    <property type="match status" value="1"/>
</dbReference>
<dbReference type="GO" id="GO:0006352">
    <property type="term" value="P:DNA-templated transcription initiation"/>
    <property type="evidence" value="ECO:0007669"/>
    <property type="project" value="InterPro"/>
</dbReference>
<sequence length="801" mass="83424">MLSGQLRSGAGRSRPTPRSVGALLYSVEAVHTRHFAVRRPGRVIEKLPRSPRHHRCDTLCRCSVATVCTGVLAVGVDEWEESHGPGSAHGTDGPDEAGGPVPRRRSENSERPASGGNPASAEDPDDPDGGEGRGSGEDGEEVSPSDTELVSRMRGGDTTAYEEFRRRHYGAVRRYTGHCCRTSSAADALADEVFARTLLTVRDGTGPDTAMRVQLLTVVRQVAAAWGRTACWEQLAEEFAVFAVAADSPGSGESFESDADVRAMWRAERSTVVDAFRRLPERWQVVLWHTVVENEPPRGAAPLLGLTARAAERLAHRAEEGLRQAYLHAHIGRARAAGGDCARHVDRLGAYTRRSRRTRPGRGVHRHLEQCVDCRSAAWDAGDVRERLRLLLPVAVMGWGAAEYSAHPGYSARSAYSAAGEYGFHRMGPYPRPAETAGAAGYAVVGVLDEGAVPGSAGEVGWAGPPGSARAARGKGPAGRGCLLDAPGGRPGADGTTVSDGLGATAKAGVTAGVMAAAVATALTLALVGDGQRPRGPQPGTGSPGPAATLPDTADGAGTGAEVKGSRLRDLEVAAAEPDADAVVGAGVAGPGRRAGAPAGRADRPGDPAGNASVPPAAPGSPGRGVVPDVPGSVRPDVGSPLVSPPPAPSARPPARSGPAVHRLERLYRDGPGAGGPDVRRDESGWLWPRSHLYVDGRDRGPGVTVRAGSSVVVEVGGACTVFEALAGVDDLTLGRGAVRFAVHADGVRLWRSDLLRRGDAPVPVRVPLTGRRTVRLVVEAPTVVDQAVLADWARARFHCR</sequence>
<feature type="region of interest" description="Disordered" evidence="6">
    <location>
        <begin position="530"/>
        <end position="564"/>
    </location>
</feature>
<feature type="compositionally biased region" description="Low complexity" evidence="6">
    <location>
        <begin position="584"/>
        <end position="600"/>
    </location>
</feature>
<dbReference type="AlphaFoldDB" id="A0A2M8M4N7"/>
<dbReference type="EMBL" id="PGGW01000018">
    <property type="protein sequence ID" value="PJE99159.1"/>
    <property type="molecule type" value="Genomic_DNA"/>
</dbReference>
<evidence type="ECO:0000256" key="3">
    <source>
        <dbReference type="ARBA" id="ARBA00023082"/>
    </source>
</evidence>
<evidence type="ECO:0000256" key="5">
    <source>
        <dbReference type="ARBA" id="ARBA00023163"/>
    </source>
</evidence>
<dbReference type="Pfam" id="PF08305">
    <property type="entry name" value="NPCBM"/>
    <property type="match status" value="1"/>
</dbReference>
<reference evidence="8 9" key="1">
    <citation type="submission" date="2017-11" db="EMBL/GenBank/DDBJ databases">
        <title>Streptomyces carmine sp. nov., a novel actinomycete isolated from Sophora alopecuroides in Xinjiang, China.</title>
        <authorList>
            <person name="Wang Y."/>
            <person name="Luo X."/>
            <person name="Wan C."/>
            <person name="Zhang L."/>
        </authorList>
    </citation>
    <scope>NUCLEOTIDE SEQUENCE [LARGE SCALE GENOMIC DNA]</scope>
    <source>
        <strain evidence="8 9">TRM SA0054</strain>
    </source>
</reference>
<keyword evidence="3" id="KW-0731">Sigma factor</keyword>
<dbReference type="Proteomes" id="UP000230407">
    <property type="component" value="Unassembled WGS sequence"/>
</dbReference>
<feature type="compositionally biased region" description="Low complexity" evidence="6">
    <location>
        <begin position="607"/>
        <end position="628"/>
    </location>
</feature>
<feature type="region of interest" description="Disordered" evidence="6">
    <location>
        <begin position="80"/>
        <end position="157"/>
    </location>
</feature>
<dbReference type="PANTHER" id="PTHR43133">
    <property type="entry name" value="RNA POLYMERASE ECF-TYPE SIGMA FACTO"/>
    <property type="match status" value="1"/>
</dbReference>
<dbReference type="InterPro" id="IPR013324">
    <property type="entry name" value="RNA_pol_sigma_r3/r4-like"/>
</dbReference>
<accession>A0A2M8M4N7</accession>
<keyword evidence="5" id="KW-0804">Transcription</keyword>
<dbReference type="InterPro" id="IPR013222">
    <property type="entry name" value="Glyco_hyd_98_carb-bd"/>
</dbReference>
<dbReference type="SUPFAM" id="SSF88659">
    <property type="entry name" value="Sigma3 and sigma4 domains of RNA polymerase sigma factors"/>
    <property type="match status" value="1"/>
</dbReference>
<dbReference type="Gene3D" id="2.60.120.1060">
    <property type="entry name" value="NPCBM/NEW2 domain"/>
    <property type="match status" value="1"/>
</dbReference>
<keyword evidence="9" id="KW-1185">Reference proteome</keyword>
<evidence type="ECO:0000256" key="4">
    <source>
        <dbReference type="ARBA" id="ARBA00023125"/>
    </source>
</evidence>
<evidence type="ECO:0000256" key="2">
    <source>
        <dbReference type="ARBA" id="ARBA00023015"/>
    </source>
</evidence>
<dbReference type="GO" id="GO:0016987">
    <property type="term" value="F:sigma factor activity"/>
    <property type="evidence" value="ECO:0007669"/>
    <property type="project" value="UniProtKB-KW"/>
</dbReference>
<name>A0A2M8M4N7_9ACTN</name>
<feature type="compositionally biased region" description="Pro residues" evidence="6">
    <location>
        <begin position="643"/>
        <end position="652"/>
    </location>
</feature>
<dbReference type="SMART" id="SM00776">
    <property type="entry name" value="NPCBM"/>
    <property type="match status" value="1"/>
</dbReference>